<dbReference type="PANTHER" id="PTHR47723:SF24">
    <property type="entry name" value="RNASE H TYPE-1 DOMAIN-CONTAINING PROTEIN"/>
    <property type="match status" value="1"/>
</dbReference>
<name>A0ABR0NQE7_GOSAR</name>
<dbReference type="EMBL" id="JARKNE010000009">
    <property type="protein sequence ID" value="KAK5803548.1"/>
    <property type="molecule type" value="Genomic_DNA"/>
</dbReference>
<dbReference type="InterPro" id="IPR044730">
    <property type="entry name" value="RNase_H-like_dom_plant"/>
</dbReference>
<dbReference type="Pfam" id="PF13456">
    <property type="entry name" value="RVT_3"/>
    <property type="match status" value="1"/>
</dbReference>
<dbReference type="InterPro" id="IPR012337">
    <property type="entry name" value="RNaseH-like_sf"/>
</dbReference>
<evidence type="ECO:0000313" key="2">
    <source>
        <dbReference type="EMBL" id="KAK5803548.1"/>
    </source>
</evidence>
<sequence length="128" mass="14738">MNLYSQMDMVAVETSSCRAWRGLVISIVVLYRKIIGSTGIFQAEARVLLQGLNLAWDRGFYQVEVEPDSALLIELVKLGLDDPHVRVKIRHIRGLCRKNWLLQLLHVKREVNGCADQLARIYRRESAY</sequence>
<evidence type="ECO:0000259" key="1">
    <source>
        <dbReference type="Pfam" id="PF13456"/>
    </source>
</evidence>
<feature type="domain" description="RNase H type-1" evidence="1">
    <location>
        <begin position="19"/>
        <end position="120"/>
    </location>
</feature>
<dbReference type="SUPFAM" id="SSF53098">
    <property type="entry name" value="Ribonuclease H-like"/>
    <property type="match status" value="1"/>
</dbReference>
<dbReference type="PANTHER" id="PTHR47723">
    <property type="entry name" value="OS05G0353850 PROTEIN"/>
    <property type="match status" value="1"/>
</dbReference>
<dbReference type="InterPro" id="IPR053151">
    <property type="entry name" value="RNase_H-like"/>
</dbReference>
<gene>
    <name evidence="2" type="ORF">PVK06_031196</name>
</gene>
<dbReference type="Gene3D" id="3.30.420.10">
    <property type="entry name" value="Ribonuclease H-like superfamily/Ribonuclease H"/>
    <property type="match status" value="1"/>
</dbReference>
<dbReference type="CDD" id="cd06222">
    <property type="entry name" value="RNase_H_like"/>
    <property type="match status" value="1"/>
</dbReference>
<reference evidence="2 3" key="1">
    <citation type="submission" date="2023-03" db="EMBL/GenBank/DDBJ databases">
        <title>WGS of Gossypium arboreum.</title>
        <authorList>
            <person name="Yu D."/>
        </authorList>
    </citation>
    <scope>NUCLEOTIDE SEQUENCE [LARGE SCALE GENOMIC DNA]</scope>
    <source>
        <tissue evidence="2">Leaf</tissue>
    </source>
</reference>
<protein>
    <recommendedName>
        <fullName evidence="1">RNase H type-1 domain-containing protein</fullName>
    </recommendedName>
</protein>
<dbReference type="Proteomes" id="UP001358586">
    <property type="component" value="Chromosome 9"/>
</dbReference>
<organism evidence="2 3">
    <name type="scientific">Gossypium arboreum</name>
    <name type="common">Tree cotton</name>
    <name type="synonym">Gossypium nanking</name>
    <dbReference type="NCBI Taxonomy" id="29729"/>
    <lineage>
        <taxon>Eukaryota</taxon>
        <taxon>Viridiplantae</taxon>
        <taxon>Streptophyta</taxon>
        <taxon>Embryophyta</taxon>
        <taxon>Tracheophyta</taxon>
        <taxon>Spermatophyta</taxon>
        <taxon>Magnoliopsida</taxon>
        <taxon>eudicotyledons</taxon>
        <taxon>Gunneridae</taxon>
        <taxon>Pentapetalae</taxon>
        <taxon>rosids</taxon>
        <taxon>malvids</taxon>
        <taxon>Malvales</taxon>
        <taxon>Malvaceae</taxon>
        <taxon>Malvoideae</taxon>
        <taxon>Gossypium</taxon>
    </lineage>
</organism>
<keyword evidence="3" id="KW-1185">Reference proteome</keyword>
<accession>A0ABR0NQE7</accession>
<comment type="caution">
    <text evidence="2">The sequence shown here is derived from an EMBL/GenBank/DDBJ whole genome shotgun (WGS) entry which is preliminary data.</text>
</comment>
<evidence type="ECO:0000313" key="3">
    <source>
        <dbReference type="Proteomes" id="UP001358586"/>
    </source>
</evidence>
<dbReference type="InterPro" id="IPR002156">
    <property type="entry name" value="RNaseH_domain"/>
</dbReference>
<dbReference type="InterPro" id="IPR036397">
    <property type="entry name" value="RNaseH_sf"/>
</dbReference>
<proteinExistence type="predicted"/>